<evidence type="ECO:0000313" key="5">
    <source>
        <dbReference type="Proteomes" id="UP000076858"/>
    </source>
</evidence>
<dbReference type="Gene3D" id="3.30.1370.50">
    <property type="entry name" value="R3H-like domain"/>
    <property type="match status" value="1"/>
</dbReference>
<feature type="region of interest" description="Disordered" evidence="2">
    <location>
        <begin position="136"/>
        <end position="167"/>
    </location>
</feature>
<feature type="region of interest" description="Disordered" evidence="2">
    <location>
        <begin position="1"/>
        <end position="30"/>
    </location>
</feature>
<proteinExistence type="predicted"/>
<evidence type="ECO:0000259" key="3">
    <source>
        <dbReference type="PROSITE" id="PS51061"/>
    </source>
</evidence>
<protein>
    <submittedName>
        <fullName evidence="4">Putative Encore</fullName>
    </submittedName>
</protein>
<feature type="compositionally biased region" description="Polar residues" evidence="2">
    <location>
        <begin position="1"/>
        <end position="12"/>
    </location>
</feature>
<organism evidence="4 5">
    <name type="scientific">Daphnia magna</name>
    <dbReference type="NCBI Taxonomy" id="35525"/>
    <lineage>
        <taxon>Eukaryota</taxon>
        <taxon>Metazoa</taxon>
        <taxon>Ecdysozoa</taxon>
        <taxon>Arthropoda</taxon>
        <taxon>Crustacea</taxon>
        <taxon>Branchiopoda</taxon>
        <taxon>Diplostraca</taxon>
        <taxon>Cladocera</taxon>
        <taxon>Anomopoda</taxon>
        <taxon>Daphniidae</taxon>
        <taxon>Daphnia</taxon>
    </lineage>
</organism>
<comment type="caution">
    <text evidence="4">The sequence shown here is derived from an EMBL/GenBank/DDBJ whole genome shotgun (WGS) entry which is preliminary data.</text>
</comment>
<feature type="compositionally biased region" description="Basic residues" evidence="2">
    <location>
        <begin position="21"/>
        <end position="30"/>
    </location>
</feature>
<name>A0A164W713_9CRUS</name>
<dbReference type="SMART" id="SM00393">
    <property type="entry name" value="R3H"/>
    <property type="match status" value="1"/>
</dbReference>
<feature type="non-terminal residue" evidence="4">
    <location>
        <position position="328"/>
    </location>
</feature>
<dbReference type="Proteomes" id="UP000076858">
    <property type="component" value="Unassembled WGS sequence"/>
</dbReference>
<dbReference type="CDD" id="cd02642">
    <property type="entry name" value="R3H_encore_like"/>
    <property type="match status" value="1"/>
</dbReference>
<sequence>MAQIEKTINNRNDPVDPSVHSSRRARPFHSHHLYDSLGEIRESSMATEDWAAMEDEEFLGEYMDTSSIEVDQIDNNRLPNDRAIYSNDEMTTSPVNQKWSNHQADLVSSQSTSSEGEGRQKKVNKMKLLVRSHALREAASPPPDSPSPLFNATNNGSSPEEQQHNQQASLVITVVESNDETSSLHQQEIAPNRLRPRVQVGSSQCSVDSTSSFVSFSLSRDSSTELANGSDVYLTVGSHLYTDNTGVDLQHFIVETLHRNYKDRMTLLRIEQDMIALVRDAKRTCHRFPAMSSYHRMLVHRVAAYFGMEHNVDQSGNSKNQYLLLIIA</sequence>
<dbReference type="SUPFAM" id="SSF82708">
    <property type="entry name" value="R3H domain"/>
    <property type="match status" value="1"/>
</dbReference>
<accession>A0A164W713</accession>
<dbReference type="AlphaFoldDB" id="A0A164W713"/>
<dbReference type="InterPro" id="IPR001374">
    <property type="entry name" value="R3H_dom"/>
</dbReference>
<dbReference type="GO" id="GO:0003676">
    <property type="term" value="F:nucleic acid binding"/>
    <property type="evidence" value="ECO:0007669"/>
    <property type="project" value="UniProtKB-UniRule"/>
</dbReference>
<dbReference type="InterPro" id="IPR051937">
    <property type="entry name" value="R3H_domain_containing"/>
</dbReference>
<keyword evidence="1" id="KW-0597">Phosphoprotein</keyword>
<feature type="compositionally biased region" description="Polar residues" evidence="2">
    <location>
        <begin position="101"/>
        <end position="115"/>
    </location>
</feature>
<keyword evidence="5" id="KW-1185">Reference proteome</keyword>
<evidence type="ECO:0000256" key="1">
    <source>
        <dbReference type="ARBA" id="ARBA00022553"/>
    </source>
</evidence>
<dbReference type="PANTHER" id="PTHR15672:SF8">
    <property type="entry name" value="PROTEIN ENCORE"/>
    <property type="match status" value="1"/>
</dbReference>
<evidence type="ECO:0000256" key="2">
    <source>
        <dbReference type="SAM" id="MobiDB-lite"/>
    </source>
</evidence>
<feature type="region of interest" description="Disordered" evidence="2">
    <location>
        <begin position="101"/>
        <end position="124"/>
    </location>
</feature>
<feature type="compositionally biased region" description="Polar residues" evidence="2">
    <location>
        <begin position="150"/>
        <end position="167"/>
    </location>
</feature>
<dbReference type="PANTHER" id="PTHR15672">
    <property type="entry name" value="CAMP-REGULATED PHOSPHOPROTEIN 21 RELATED R3H DOMAIN CONTAINING PROTEIN"/>
    <property type="match status" value="1"/>
</dbReference>
<dbReference type="STRING" id="35525.A0A164W713"/>
<feature type="domain" description="R3H" evidence="3">
    <location>
        <begin position="264"/>
        <end position="328"/>
    </location>
</feature>
<dbReference type="EMBL" id="LRGB01001316">
    <property type="protein sequence ID" value="KZS13007.1"/>
    <property type="molecule type" value="Genomic_DNA"/>
</dbReference>
<dbReference type="PROSITE" id="PS51061">
    <property type="entry name" value="R3H"/>
    <property type="match status" value="1"/>
</dbReference>
<dbReference type="Pfam" id="PF01424">
    <property type="entry name" value="R3H"/>
    <property type="match status" value="1"/>
</dbReference>
<dbReference type="InterPro" id="IPR036867">
    <property type="entry name" value="R3H_dom_sf"/>
</dbReference>
<reference evidence="4 5" key="1">
    <citation type="submission" date="2016-03" db="EMBL/GenBank/DDBJ databases">
        <title>EvidentialGene: Evidence-directed Construction of Genes on Genomes.</title>
        <authorList>
            <person name="Gilbert D.G."/>
            <person name="Choi J.-H."/>
            <person name="Mockaitis K."/>
            <person name="Colbourne J."/>
            <person name="Pfrender M."/>
        </authorList>
    </citation>
    <scope>NUCLEOTIDE SEQUENCE [LARGE SCALE GENOMIC DNA]</scope>
    <source>
        <strain evidence="4 5">Xinb3</strain>
        <tissue evidence="4">Complete organism</tissue>
    </source>
</reference>
<gene>
    <name evidence="4" type="ORF">APZ42_021964</name>
</gene>
<evidence type="ECO:0000313" key="4">
    <source>
        <dbReference type="EMBL" id="KZS13007.1"/>
    </source>
</evidence>